<dbReference type="EMBL" id="QJSQ01000038">
    <property type="protein sequence ID" value="PYE14514.1"/>
    <property type="molecule type" value="Genomic_DNA"/>
</dbReference>
<protein>
    <submittedName>
        <fullName evidence="2">Uncharacterized protein</fullName>
    </submittedName>
</protein>
<gene>
    <name evidence="2" type="ORF">C7410_13853</name>
    <name evidence="1" type="ORF">FHX59_007271</name>
</gene>
<dbReference type="AlphaFoldDB" id="A0A2U0ZPD3"/>
<reference evidence="2 3" key="1">
    <citation type="submission" date="2018-06" db="EMBL/GenBank/DDBJ databases">
        <title>Genomic Encyclopedia of Type Strains, Phase IV (KMG-V): Genome sequencing to study the core and pangenomes of soil and plant-associated prokaryotes.</title>
        <authorList>
            <person name="Whitman W."/>
        </authorList>
    </citation>
    <scope>NUCLEOTIDE SEQUENCE [LARGE SCALE GENOMIC DNA]</scope>
    <source>
        <strain evidence="2 3">SRCL-318</strain>
        <strain evidence="1 4">SRMrh-85</strain>
    </source>
</reference>
<evidence type="ECO:0000313" key="2">
    <source>
        <dbReference type="EMBL" id="PYE14514.1"/>
    </source>
</evidence>
<keyword evidence="4" id="KW-1185">Reference proteome</keyword>
<evidence type="ECO:0000313" key="4">
    <source>
        <dbReference type="Proteomes" id="UP000533533"/>
    </source>
</evidence>
<evidence type="ECO:0000313" key="3">
    <source>
        <dbReference type="Proteomes" id="UP000247772"/>
    </source>
</evidence>
<organism evidence="2 3">
    <name type="scientific">Paraburkholderia silvatlantica</name>
    <dbReference type="NCBI Taxonomy" id="321895"/>
    <lineage>
        <taxon>Bacteria</taxon>
        <taxon>Pseudomonadati</taxon>
        <taxon>Pseudomonadota</taxon>
        <taxon>Betaproteobacteria</taxon>
        <taxon>Burkholderiales</taxon>
        <taxon>Burkholderiaceae</taxon>
        <taxon>Paraburkholderia</taxon>
    </lineage>
</organism>
<proteinExistence type="predicted"/>
<accession>A0A2U0ZPD3</accession>
<dbReference type="Proteomes" id="UP000247772">
    <property type="component" value="Unassembled WGS sequence"/>
</dbReference>
<evidence type="ECO:0000313" key="1">
    <source>
        <dbReference type="EMBL" id="MBB2932783.1"/>
    </source>
</evidence>
<dbReference type="EMBL" id="JACHVZ010000032">
    <property type="protein sequence ID" value="MBB2932783.1"/>
    <property type="molecule type" value="Genomic_DNA"/>
</dbReference>
<sequence>MRRAPTDLAVIQWRSARVPLEEFVQFDGI</sequence>
<dbReference type="Proteomes" id="UP000533533">
    <property type="component" value="Unassembled WGS sequence"/>
</dbReference>
<name>A0A2U0ZPD3_9BURK</name>
<comment type="caution">
    <text evidence="2">The sequence shown here is derived from an EMBL/GenBank/DDBJ whole genome shotgun (WGS) entry which is preliminary data.</text>
</comment>